<gene>
    <name evidence="1" type="ORF">LCGC14_1443910</name>
</gene>
<protein>
    <recommendedName>
        <fullName evidence="2">Phage tail tape measure protein</fullName>
    </recommendedName>
</protein>
<sequence length="141" mass="13723">GGGTGGGGGGGGGITAIAAHGLAFNNGKVLQAFAQGGIVNTPTIFPLARGAGLMGEAGPEAILPLTRTRGGDLGVNAEGMGGGLVVNITNNTDADVNVNQGNDGESLDVTIDNIMAQKIVNGRTGTALRKNYGVGPGRAGR</sequence>
<proteinExistence type="predicted"/>
<dbReference type="EMBL" id="LAZR01009875">
    <property type="protein sequence ID" value="KKM70118.1"/>
    <property type="molecule type" value="Genomic_DNA"/>
</dbReference>
<evidence type="ECO:0008006" key="2">
    <source>
        <dbReference type="Google" id="ProtNLM"/>
    </source>
</evidence>
<comment type="caution">
    <text evidence="1">The sequence shown here is derived from an EMBL/GenBank/DDBJ whole genome shotgun (WGS) entry which is preliminary data.</text>
</comment>
<dbReference type="AlphaFoldDB" id="A0A0F9JKG4"/>
<feature type="non-terminal residue" evidence="1">
    <location>
        <position position="1"/>
    </location>
</feature>
<reference evidence="1" key="1">
    <citation type="journal article" date="2015" name="Nature">
        <title>Complex archaea that bridge the gap between prokaryotes and eukaryotes.</title>
        <authorList>
            <person name="Spang A."/>
            <person name="Saw J.H."/>
            <person name="Jorgensen S.L."/>
            <person name="Zaremba-Niedzwiedzka K."/>
            <person name="Martijn J."/>
            <person name="Lind A.E."/>
            <person name="van Eijk R."/>
            <person name="Schleper C."/>
            <person name="Guy L."/>
            <person name="Ettema T.J."/>
        </authorList>
    </citation>
    <scope>NUCLEOTIDE SEQUENCE</scope>
</reference>
<name>A0A0F9JKG4_9ZZZZ</name>
<evidence type="ECO:0000313" key="1">
    <source>
        <dbReference type="EMBL" id="KKM70118.1"/>
    </source>
</evidence>
<accession>A0A0F9JKG4</accession>
<organism evidence="1">
    <name type="scientific">marine sediment metagenome</name>
    <dbReference type="NCBI Taxonomy" id="412755"/>
    <lineage>
        <taxon>unclassified sequences</taxon>
        <taxon>metagenomes</taxon>
        <taxon>ecological metagenomes</taxon>
    </lineage>
</organism>